<accession>A0A1D8S3G3</accession>
<dbReference type="Proteomes" id="UP000186165">
    <property type="component" value="Chromosome"/>
</dbReference>
<dbReference type="Gene3D" id="1.10.357.10">
    <property type="entry name" value="Tetracycline Repressor, domain 2"/>
    <property type="match status" value="1"/>
</dbReference>
<dbReference type="InterPro" id="IPR036271">
    <property type="entry name" value="Tet_transcr_reg_TetR-rel_C_sf"/>
</dbReference>
<evidence type="ECO:0000256" key="2">
    <source>
        <dbReference type="ARBA" id="ARBA00023015"/>
    </source>
</evidence>
<feature type="domain" description="HTH tetR-type" evidence="6">
    <location>
        <begin position="12"/>
        <end position="72"/>
    </location>
</feature>
<dbReference type="Pfam" id="PF00440">
    <property type="entry name" value="TetR_N"/>
    <property type="match status" value="1"/>
</dbReference>
<dbReference type="GeneID" id="30417239"/>
<proteinExistence type="predicted"/>
<feature type="DNA-binding region" description="H-T-H motif" evidence="5">
    <location>
        <begin position="35"/>
        <end position="54"/>
    </location>
</feature>
<evidence type="ECO:0000256" key="1">
    <source>
        <dbReference type="ARBA" id="ARBA00022491"/>
    </source>
</evidence>
<dbReference type="EMBL" id="CP016070">
    <property type="protein sequence ID" value="AOW79883.1"/>
    <property type="molecule type" value="Genomic_DNA"/>
</dbReference>
<dbReference type="KEGG" id="halh:HTSR_0691"/>
<name>A0A1D8S3G3_9EURY</name>
<evidence type="ECO:0000256" key="4">
    <source>
        <dbReference type="ARBA" id="ARBA00023163"/>
    </source>
</evidence>
<dbReference type="SUPFAM" id="SSF46689">
    <property type="entry name" value="Homeodomain-like"/>
    <property type="match status" value="1"/>
</dbReference>
<keyword evidence="2" id="KW-0805">Transcription regulation</keyword>
<keyword evidence="4" id="KW-0804">Transcription</keyword>
<reference evidence="8" key="3">
    <citation type="journal article" date="2017" name="ISME J.">
        <title>Discovery of anaerobic lithoheterotrophic haloarchaea, ubiquitous in hypersaline habitats.</title>
        <authorList>
            <person name="Sorokin D.Y."/>
            <person name="Messina E."/>
            <person name="Smedile F."/>
            <person name="Roman P."/>
            <person name="Damste J.S.S."/>
            <person name="Ciordia S."/>
            <person name="Mena M.C."/>
            <person name="Ferrer M."/>
            <person name="Golyshin P.N."/>
            <person name="Kublanov I.V."/>
            <person name="Samarov N.I."/>
            <person name="Toshchakov S.V."/>
            <person name="La Cono V."/>
            <person name="Yakimov M.M."/>
        </authorList>
    </citation>
    <scope>NUCLEOTIDE SEQUENCE</scope>
    <source>
        <strain evidence="8">HSR6</strain>
    </source>
</reference>
<dbReference type="PANTHER" id="PTHR47506">
    <property type="entry name" value="TRANSCRIPTIONAL REGULATORY PROTEIN"/>
    <property type="match status" value="1"/>
</dbReference>
<dbReference type="RefSeq" id="WP_070364621.1">
    <property type="nucleotide sequence ID" value="NZ_CP016070.1"/>
</dbReference>
<evidence type="ECO:0000313" key="8">
    <source>
        <dbReference type="EMBL" id="APE95176.1"/>
    </source>
</evidence>
<reference evidence="7 9" key="1">
    <citation type="submission" date="2016-06" db="EMBL/GenBank/DDBJ databases">
        <title>Discovery of anaerobic lithoheterotrophic haloarchaeon capable of sulfur respiration by hydrogen and formate.</title>
        <authorList>
            <person name="Sorokin D.Y."/>
            <person name="Kublanov I.V."/>
            <person name="Roman P."/>
            <person name="Sinninghe Damste J.S."/>
            <person name="Golyshin P.N."/>
            <person name="Rojo D."/>
            <person name="Ciordia S."/>
            <person name="Mena Md.C."/>
            <person name="Ferrer M."/>
            <person name="Smedile F."/>
            <person name="Messina E."/>
            <person name="La Cono V."/>
            <person name="Yakimov M.M."/>
        </authorList>
    </citation>
    <scope>NUCLEOTIDE SEQUENCE [LARGE SCALE GENOMIC DNA]</scope>
    <source>
        <strain evidence="7 9">HTSR1</strain>
    </source>
</reference>
<evidence type="ECO:0000313" key="10">
    <source>
        <dbReference type="Proteomes" id="UP000186165"/>
    </source>
</evidence>
<dbReference type="EMBL" id="CP016804">
    <property type="protein sequence ID" value="APE95176.1"/>
    <property type="molecule type" value="Genomic_DNA"/>
</dbReference>
<dbReference type="SUPFAM" id="SSF48498">
    <property type="entry name" value="Tetracyclin repressor-like, C-terminal domain"/>
    <property type="match status" value="1"/>
</dbReference>
<sequence length="199" mass="22831">MVERHAFLEEPSNTREAIMQATYHALCEYGYAGLTISRIAEFFEKSKSLLYHHYESKDELLLDFLGFMLEEFESVPEDREAAANERLAEFFDQALSDTHSKEALNFTRAMVELRAQAAHDDRFREHFTDSDQVFHDRLADIIRAGIESGTFRPVDPDRVAAFLLATINGAMTQQVTARSEDTDQVREELSRYVSSVLEP</sequence>
<dbReference type="AlphaFoldDB" id="A0A1D8S3G3"/>
<dbReference type="PATRIC" id="fig|1855411.3.peg.691"/>
<evidence type="ECO:0000256" key="3">
    <source>
        <dbReference type="ARBA" id="ARBA00023125"/>
    </source>
</evidence>
<dbReference type="OrthoDB" id="135877at2157"/>
<reference evidence="10" key="2">
    <citation type="submission" date="2016-08" db="EMBL/GenBank/DDBJ databases">
        <title>Discovery of first anaerobic lithoheterotrophic haloarchae widely represented in hypersaline habitats.</title>
        <authorList>
            <person name="Sorokin D.Y."/>
            <person name="Kublanov I.V."/>
            <person name="Roman P."/>
            <person name="Sinninghe Damste J.S."/>
            <person name="Golyshin P.N."/>
            <person name="Rojo D."/>
            <person name="Ciordia S."/>
            <person name="Mena Md.C."/>
            <person name="Ferrer M."/>
            <person name="Smedile F."/>
            <person name="Messina E."/>
            <person name="La Cono V."/>
            <person name="Yakimov M.M."/>
        </authorList>
    </citation>
    <scope>NUCLEOTIDE SEQUENCE [LARGE SCALE GENOMIC DNA]</scope>
    <source>
        <strain evidence="10">HSR6</strain>
    </source>
</reference>
<dbReference type="GO" id="GO:0003677">
    <property type="term" value="F:DNA binding"/>
    <property type="evidence" value="ECO:0007669"/>
    <property type="project" value="UniProtKB-UniRule"/>
</dbReference>
<evidence type="ECO:0000256" key="5">
    <source>
        <dbReference type="PROSITE-ProRule" id="PRU00335"/>
    </source>
</evidence>
<evidence type="ECO:0000313" key="9">
    <source>
        <dbReference type="Proteomes" id="UP000185608"/>
    </source>
</evidence>
<keyword evidence="3 5" id="KW-0238">DNA-binding</keyword>
<dbReference type="Pfam" id="PF13977">
    <property type="entry name" value="TetR_C_6"/>
    <property type="match status" value="1"/>
</dbReference>
<keyword evidence="10" id="KW-1185">Reference proteome</keyword>
<evidence type="ECO:0000259" key="6">
    <source>
        <dbReference type="PROSITE" id="PS50977"/>
    </source>
</evidence>
<protein>
    <submittedName>
        <fullName evidence="7">TetR family transcriptional regulator</fullName>
    </submittedName>
</protein>
<gene>
    <name evidence="8" type="ORF">HSR6_0717</name>
    <name evidence="7" type="ORF">HTSR_0691</name>
</gene>
<dbReference type="STRING" id="1873524.HSR6_0717"/>
<dbReference type="PANTHER" id="PTHR47506:SF6">
    <property type="entry name" value="HTH-TYPE TRANSCRIPTIONAL REPRESSOR NEMR"/>
    <property type="match status" value="1"/>
</dbReference>
<evidence type="ECO:0000313" key="7">
    <source>
        <dbReference type="EMBL" id="AOW79883.1"/>
    </source>
</evidence>
<organism evidence="7 9">
    <name type="scientific">Halodesulfurarchaeum formicicum</name>
    <dbReference type="NCBI Taxonomy" id="1873524"/>
    <lineage>
        <taxon>Archaea</taxon>
        <taxon>Methanobacteriati</taxon>
        <taxon>Methanobacteriota</taxon>
        <taxon>Stenosarchaea group</taxon>
        <taxon>Halobacteria</taxon>
        <taxon>Halobacteriales</taxon>
        <taxon>Halobacteriaceae</taxon>
        <taxon>Halodesulfurarchaeum</taxon>
    </lineage>
</organism>
<dbReference type="Proteomes" id="UP000185608">
    <property type="component" value="Chromosome"/>
</dbReference>
<dbReference type="InterPro" id="IPR001647">
    <property type="entry name" value="HTH_TetR"/>
</dbReference>
<dbReference type="PROSITE" id="PS50977">
    <property type="entry name" value="HTH_TETR_2"/>
    <property type="match status" value="1"/>
</dbReference>
<dbReference type="InterPro" id="IPR039538">
    <property type="entry name" value="BetI_C"/>
</dbReference>
<dbReference type="InterPro" id="IPR009057">
    <property type="entry name" value="Homeodomain-like_sf"/>
</dbReference>
<keyword evidence="1" id="KW-0678">Repressor</keyword>
<accession>A0A1J1ABK4</accession>
<dbReference type="KEGG" id="hhsr:HSR6_0717"/>